<feature type="signal peptide" evidence="1">
    <location>
        <begin position="1"/>
        <end position="17"/>
    </location>
</feature>
<name>A0A4Q7B0Z3_9GAMM</name>
<gene>
    <name evidence="2" type="ORF">EXE25_00885</name>
</gene>
<dbReference type="PROSITE" id="PS51257">
    <property type="entry name" value="PROKAR_LIPOPROTEIN"/>
    <property type="match status" value="1"/>
</dbReference>
<comment type="caution">
    <text evidence="2">The sequence shown here is derived from an EMBL/GenBank/DDBJ whole genome shotgun (WGS) entry which is preliminary data.</text>
</comment>
<dbReference type="Proteomes" id="UP000293483">
    <property type="component" value="Unassembled WGS sequence"/>
</dbReference>
<keyword evidence="1" id="KW-0732">Signal</keyword>
<accession>A0A4Q7B0Z3</accession>
<evidence type="ECO:0000313" key="3">
    <source>
        <dbReference type="Proteomes" id="UP000293483"/>
    </source>
</evidence>
<evidence type="ECO:0000313" key="2">
    <source>
        <dbReference type="EMBL" id="RZG69874.1"/>
    </source>
</evidence>
<organism evidence="2 3">
    <name type="scientific">Acinetobacter bouvetii</name>
    <dbReference type="NCBI Taxonomy" id="202951"/>
    <lineage>
        <taxon>Bacteria</taxon>
        <taxon>Pseudomonadati</taxon>
        <taxon>Pseudomonadota</taxon>
        <taxon>Gammaproteobacteria</taxon>
        <taxon>Moraxellales</taxon>
        <taxon>Moraxellaceae</taxon>
        <taxon>Acinetobacter</taxon>
    </lineage>
</organism>
<proteinExistence type="predicted"/>
<sequence>MKLQLSFLLLTVLSALYGCMSSPTMNASQREAYLQQFIGLSSDQIRSQLDLSRIGYQQAGAPVLSGNTLTYSAARAVSIPVPMAQNPAMGLGAGSAVPIPSTAADRYDVNLSCQIRFQLKQNIAQAVYLTGRTC</sequence>
<dbReference type="EMBL" id="SGSU01000001">
    <property type="protein sequence ID" value="RZG69874.1"/>
    <property type="molecule type" value="Genomic_DNA"/>
</dbReference>
<feature type="chain" id="PRO_5020718312" evidence="1">
    <location>
        <begin position="18"/>
        <end position="134"/>
    </location>
</feature>
<dbReference type="RefSeq" id="WP_130143752.1">
    <property type="nucleotide sequence ID" value="NZ_SGSU01000001.1"/>
</dbReference>
<evidence type="ECO:0000256" key="1">
    <source>
        <dbReference type="SAM" id="SignalP"/>
    </source>
</evidence>
<protein>
    <submittedName>
        <fullName evidence="2">Uncharacterized protein</fullName>
    </submittedName>
</protein>
<reference evidence="2 3" key="1">
    <citation type="submission" date="2019-02" db="EMBL/GenBank/DDBJ databases">
        <title>The Batch Genome Submission of Acinetobacter spp. strains.</title>
        <authorList>
            <person name="Qin J."/>
            <person name="Hu Y."/>
            <person name="Ye H."/>
            <person name="Wei L."/>
            <person name="Feng Y."/>
            <person name="Zong Z."/>
        </authorList>
    </citation>
    <scope>NUCLEOTIDE SEQUENCE [LARGE SCALE GENOMIC DNA]</scope>
    <source>
        <strain evidence="2 3">WCHABo060081</strain>
    </source>
</reference>
<dbReference type="AlphaFoldDB" id="A0A4Q7B0Z3"/>